<dbReference type="STRING" id="2070753.A0A3A2ZRB8"/>
<dbReference type="Proteomes" id="UP000266188">
    <property type="component" value="Unassembled WGS sequence"/>
</dbReference>
<dbReference type="Pfam" id="PF12014">
    <property type="entry name" value="Cyclin_D1_bind"/>
    <property type="match status" value="1"/>
</dbReference>
<feature type="domain" description="F-box" evidence="4">
    <location>
        <begin position="60"/>
        <end position="106"/>
    </location>
</feature>
<sequence>MALISNEDTPAHCGHDGNDASTLIPQTISHQHNNSTNSPGQTDDHTALSKRNTDLPENLESSLVQLPPELLQQILSYFSAQELAPVSATCRILAEHASNDLLWANLVNAHLPFKIYDPGPFESFRRLYITHHPCWFIPRNKIWFSDTEHTGSLILGRYDNRRGVIEAYRVVAERQSHHFQFWTSNPEVMIQSFNPKVGLWLDDPVLLLKNGPSGKAGGLRYLNGEMRMPMALEAQNVFSSFSLCSMEIPSHVTVNPKKQWPPVTIPSDRRVYRGIDDTPSSELDQMPESKNQISEVAFHLRRWPHFGTGTPYFTSANSETLSTYATLDPSLYTPTKEKPYQGIWVGDYSAHGCEFLLFLQRDHEGGTTSPATNSTPSQGSVLKESVESESEPEDIIQQGSLEAIKLTGDPNVPRGEVSFVADDIGEDGLVRMAEEPLFQGARIVHCKGHVAGLGFRDDTFLTSQLILISLDCVAHYWETMGHVSYFRRVDIDSLIQA</sequence>
<feature type="region of interest" description="Disordered" evidence="3">
    <location>
        <begin position="364"/>
        <end position="391"/>
    </location>
</feature>
<comment type="pathway">
    <text evidence="1">Protein modification; protein ubiquitination.</text>
</comment>
<dbReference type="InterPro" id="IPR036047">
    <property type="entry name" value="F-box-like_dom_sf"/>
</dbReference>
<protein>
    <submittedName>
        <fullName evidence="5">F-box domain protein</fullName>
    </submittedName>
</protein>
<proteinExistence type="predicted"/>
<dbReference type="UniPathway" id="UPA00143"/>
<dbReference type="Gene3D" id="1.20.1280.50">
    <property type="match status" value="1"/>
</dbReference>
<feature type="region of interest" description="Disordered" evidence="3">
    <location>
        <begin position="1"/>
        <end position="49"/>
    </location>
</feature>
<evidence type="ECO:0000256" key="1">
    <source>
        <dbReference type="ARBA" id="ARBA00004906"/>
    </source>
</evidence>
<evidence type="ECO:0000259" key="4">
    <source>
        <dbReference type="PROSITE" id="PS50181"/>
    </source>
</evidence>
<dbReference type="Pfam" id="PF12937">
    <property type="entry name" value="F-box-like"/>
    <property type="match status" value="1"/>
</dbReference>
<feature type="compositionally biased region" description="Polar residues" evidence="3">
    <location>
        <begin position="366"/>
        <end position="380"/>
    </location>
</feature>
<accession>A0A3A2ZRB8</accession>
<dbReference type="PANTHER" id="PTHR10706:SF130">
    <property type="entry name" value="F-BOX ONLY PROTEIN 31"/>
    <property type="match status" value="1"/>
</dbReference>
<feature type="compositionally biased region" description="Polar residues" evidence="3">
    <location>
        <begin position="19"/>
        <end position="41"/>
    </location>
</feature>
<dbReference type="PANTHER" id="PTHR10706">
    <property type="entry name" value="F-BOX FAMILY PROTEIN"/>
    <property type="match status" value="1"/>
</dbReference>
<organism evidence="5 6">
    <name type="scientific">Aspergillus sclerotialis</name>
    <dbReference type="NCBI Taxonomy" id="2070753"/>
    <lineage>
        <taxon>Eukaryota</taxon>
        <taxon>Fungi</taxon>
        <taxon>Dikarya</taxon>
        <taxon>Ascomycota</taxon>
        <taxon>Pezizomycotina</taxon>
        <taxon>Eurotiomycetes</taxon>
        <taxon>Eurotiomycetidae</taxon>
        <taxon>Eurotiales</taxon>
        <taxon>Aspergillaceae</taxon>
        <taxon>Aspergillus</taxon>
        <taxon>Aspergillus subgen. Polypaecilum</taxon>
    </lineage>
</organism>
<dbReference type="InterPro" id="IPR045048">
    <property type="entry name" value="FBXO31/39"/>
</dbReference>
<reference evidence="6" key="1">
    <citation type="submission" date="2017-02" db="EMBL/GenBank/DDBJ databases">
        <authorList>
            <person name="Tafer H."/>
            <person name="Lopandic K."/>
        </authorList>
    </citation>
    <scope>NUCLEOTIDE SEQUENCE [LARGE SCALE GENOMIC DNA]</scope>
    <source>
        <strain evidence="6">CBS 366.77</strain>
    </source>
</reference>
<name>A0A3A2ZRB8_9EURO</name>
<dbReference type="GO" id="GO:0016567">
    <property type="term" value="P:protein ubiquitination"/>
    <property type="evidence" value="ECO:0007669"/>
    <property type="project" value="UniProtKB-UniPathway"/>
</dbReference>
<dbReference type="PROSITE" id="PS50181">
    <property type="entry name" value="FBOX"/>
    <property type="match status" value="1"/>
</dbReference>
<dbReference type="OrthoDB" id="722566at2759"/>
<keyword evidence="2" id="KW-0833">Ubl conjugation pathway</keyword>
<comment type="caution">
    <text evidence="5">The sequence shown here is derived from an EMBL/GenBank/DDBJ whole genome shotgun (WGS) entry which is preliminary data.</text>
</comment>
<dbReference type="AlphaFoldDB" id="A0A3A2ZRB8"/>
<evidence type="ECO:0000313" key="5">
    <source>
        <dbReference type="EMBL" id="RJE25556.1"/>
    </source>
</evidence>
<dbReference type="EMBL" id="MVGC01000044">
    <property type="protein sequence ID" value="RJE25556.1"/>
    <property type="molecule type" value="Genomic_DNA"/>
</dbReference>
<evidence type="ECO:0000256" key="2">
    <source>
        <dbReference type="ARBA" id="ARBA00022786"/>
    </source>
</evidence>
<dbReference type="InterPro" id="IPR001810">
    <property type="entry name" value="F-box_dom"/>
</dbReference>
<gene>
    <name evidence="5" type="ORF">PHISCL_02096</name>
</gene>
<evidence type="ECO:0000313" key="6">
    <source>
        <dbReference type="Proteomes" id="UP000266188"/>
    </source>
</evidence>
<evidence type="ECO:0000256" key="3">
    <source>
        <dbReference type="SAM" id="MobiDB-lite"/>
    </source>
</evidence>
<keyword evidence="6" id="KW-1185">Reference proteome</keyword>
<feature type="compositionally biased region" description="Basic and acidic residues" evidence="3">
    <location>
        <begin position="9"/>
        <end position="18"/>
    </location>
</feature>
<dbReference type="SUPFAM" id="SSF81383">
    <property type="entry name" value="F-box domain"/>
    <property type="match status" value="1"/>
</dbReference>